<dbReference type="Proteomes" id="UP000183642">
    <property type="component" value="Unassembled WGS sequence"/>
</dbReference>
<feature type="chain" id="PRO_5010357869" description="Secreted protein" evidence="1">
    <location>
        <begin position="29"/>
        <end position="218"/>
    </location>
</feature>
<reference evidence="3" key="1">
    <citation type="submission" date="2016-10" db="EMBL/GenBank/DDBJ databases">
        <authorList>
            <person name="Varghese N."/>
            <person name="Submissions S."/>
        </authorList>
    </citation>
    <scope>NUCLEOTIDE SEQUENCE [LARGE SCALE GENOMIC DNA]</scope>
    <source>
        <strain evidence="3">DSM 43161</strain>
    </source>
</reference>
<proteinExistence type="predicted"/>
<accession>A0A1I5II40</accession>
<keyword evidence="1" id="KW-0732">Signal</keyword>
<dbReference type="AlphaFoldDB" id="A0A1I5II40"/>
<evidence type="ECO:0000313" key="3">
    <source>
        <dbReference type="Proteomes" id="UP000183642"/>
    </source>
</evidence>
<dbReference type="OrthoDB" id="5191168at2"/>
<name>A0A1I5II40_9ACTN</name>
<dbReference type="EMBL" id="FOWE01000014">
    <property type="protein sequence ID" value="SFO59956.1"/>
    <property type="molecule type" value="Genomic_DNA"/>
</dbReference>
<dbReference type="RefSeq" id="WP_075015845.1">
    <property type="nucleotide sequence ID" value="NZ_FOWE01000014.1"/>
</dbReference>
<feature type="signal peptide" evidence="1">
    <location>
        <begin position="1"/>
        <end position="28"/>
    </location>
</feature>
<gene>
    <name evidence="2" type="ORF">SAMN05660359_04622</name>
</gene>
<organism evidence="2 3">
    <name type="scientific">Geodermatophilus obscurus</name>
    <dbReference type="NCBI Taxonomy" id="1861"/>
    <lineage>
        <taxon>Bacteria</taxon>
        <taxon>Bacillati</taxon>
        <taxon>Actinomycetota</taxon>
        <taxon>Actinomycetes</taxon>
        <taxon>Geodermatophilales</taxon>
        <taxon>Geodermatophilaceae</taxon>
        <taxon>Geodermatophilus</taxon>
    </lineage>
</organism>
<keyword evidence="3" id="KW-1185">Reference proteome</keyword>
<protein>
    <recommendedName>
        <fullName evidence="4">Secreted protein</fullName>
    </recommendedName>
</protein>
<evidence type="ECO:0008006" key="4">
    <source>
        <dbReference type="Google" id="ProtNLM"/>
    </source>
</evidence>
<sequence length="218" mass="21385">MRTRTAGRTLAALALGTALVSGGGVAAAAPGDGPGSTLTTLGRATTLLQSGGAGEPASGDLAVFAPQGVAAFARGEFSVAGYDCVPQESGEDVSSVPGAVDGVATASAEGVLALTCTYHVAPGEPDPGLPSLPATALVDLSWEGSGPVERYTQAGRSFACVTRAESRAAVVTGSVLLSVPGLSVPGLPGKGVEVVLTTAGSEVDVLVQQQDRCRPARG</sequence>
<evidence type="ECO:0000256" key="1">
    <source>
        <dbReference type="SAM" id="SignalP"/>
    </source>
</evidence>
<evidence type="ECO:0000313" key="2">
    <source>
        <dbReference type="EMBL" id="SFO59956.1"/>
    </source>
</evidence>